<proteinExistence type="inferred from homology"/>
<sequence length="439" mass="46075">MGAMLASCVGSCFGAAACASFAACCSCNCFLSLPAARAAYTATIFVATAVAVALKYWGDTLVAGEGCAYCGDEGVLRVCFGLACTFAVLVLLTLGDTRFGARVHTGFWAAKLLLLGGLLAAGAFLPLRGLLVFGELCRWVAMLFLLFQIVMLIDLAYGWNAAWLAQDDELAGEWRWRGAILAVSAALYALSLAACALMLQFLTAEGCVFNTALISCTLVCSVGLSALSVSPVAEHGAILTSAVVTSWLFFLVYSALTGVPDAACNPLVQQQYDDLRLAVGLVFAAVSVAYCAWAYGASVGEREPAKPEARLTRAAPAGLADPFTTLAHGTRAPAEAPGRGVNTAMAEDEQGVRGVCAFQVIMLAVSCYAATLLTGWRAAVIDFNKAPDSEIAAAYDARLPYSFSWASVWIQVASLVATVLLYAWSLIAPALLPDRDFHV</sequence>
<evidence type="ECO:0000313" key="8">
    <source>
        <dbReference type="EMBL" id="CAD8266246.1"/>
    </source>
</evidence>
<evidence type="ECO:0000256" key="4">
    <source>
        <dbReference type="ARBA" id="ARBA00022989"/>
    </source>
</evidence>
<reference evidence="8" key="1">
    <citation type="submission" date="2021-01" db="EMBL/GenBank/DDBJ databases">
        <authorList>
            <person name="Corre E."/>
            <person name="Pelletier E."/>
            <person name="Niang G."/>
            <person name="Scheremetjew M."/>
            <person name="Finn R."/>
            <person name="Kale V."/>
            <person name="Holt S."/>
            <person name="Cochrane G."/>
            <person name="Meng A."/>
            <person name="Brown T."/>
            <person name="Cohen L."/>
        </authorList>
    </citation>
    <scope>NUCLEOTIDE SEQUENCE</scope>
    <source>
        <strain evidence="8">RCC1537</strain>
    </source>
</reference>
<dbReference type="EMBL" id="JAGTXO010000027">
    <property type="protein sequence ID" value="KAG8461261.1"/>
    <property type="molecule type" value="Genomic_DNA"/>
</dbReference>
<evidence type="ECO:0000256" key="3">
    <source>
        <dbReference type="ARBA" id="ARBA00022692"/>
    </source>
</evidence>
<organism evidence="8">
    <name type="scientific">Diacronema lutheri</name>
    <name type="common">Unicellular marine alga</name>
    <name type="synonym">Monochrysis lutheri</name>
    <dbReference type="NCBI Taxonomy" id="2081491"/>
    <lineage>
        <taxon>Eukaryota</taxon>
        <taxon>Haptista</taxon>
        <taxon>Haptophyta</taxon>
        <taxon>Pavlovophyceae</taxon>
        <taxon>Pavlovales</taxon>
        <taxon>Pavlovaceae</taxon>
        <taxon>Diacronema</taxon>
    </lineage>
</organism>
<keyword evidence="4 6" id="KW-1133">Transmembrane helix</keyword>
<feature type="chain" id="PRO_5036211993" description="Serine incorporator" evidence="7">
    <location>
        <begin position="19"/>
        <end position="439"/>
    </location>
</feature>
<comment type="subcellular location">
    <subcellularLocation>
        <location evidence="1">Membrane</location>
        <topology evidence="1">Multi-pass membrane protein</topology>
    </subcellularLocation>
</comment>
<evidence type="ECO:0000313" key="9">
    <source>
        <dbReference type="EMBL" id="KAG8461261.1"/>
    </source>
</evidence>
<evidence type="ECO:0000313" key="10">
    <source>
        <dbReference type="Proteomes" id="UP000751190"/>
    </source>
</evidence>
<feature type="transmembrane region" description="Helical" evidence="6">
    <location>
        <begin position="277"/>
        <end position="296"/>
    </location>
</feature>
<feature type="signal peptide" evidence="7">
    <location>
        <begin position="1"/>
        <end position="18"/>
    </location>
</feature>
<feature type="transmembrane region" description="Helical" evidence="6">
    <location>
        <begin position="107"/>
        <end position="127"/>
    </location>
</feature>
<feature type="transmembrane region" description="Helical" evidence="6">
    <location>
        <begin position="75"/>
        <end position="95"/>
    </location>
</feature>
<gene>
    <name evidence="9" type="ORF">KFE25_002450</name>
    <name evidence="8" type="ORF">PLUT1463_LOCUS532</name>
</gene>
<comment type="similarity">
    <text evidence="2">Belongs to the TDE1 family.</text>
</comment>
<feature type="transmembrane region" description="Helical" evidence="6">
    <location>
        <begin position="179"/>
        <end position="199"/>
    </location>
</feature>
<protein>
    <recommendedName>
        <fullName evidence="11">Serine incorporator</fullName>
    </recommendedName>
</protein>
<evidence type="ECO:0000256" key="6">
    <source>
        <dbReference type="SAM" id="Phobius"/>
    </source>
</evidence>
<evidence type="ECO:0000256" key="2">
    <source>
        <dbReference type="ARBA" id="ARBA00006665"/>
    </source>
</evidence>
<keyword evidence="10" id="KW-1185">Reference proteome</keyword>
<accession>A0A7R9UI63</accession>
<feature type="transmembrane region" description="Helical" evidence="6">
    <location>
        <begin position="408"/>
        <end position="432"/>
    </location>
</feature>
<feature type="transmembrane region" description="Helical" evidence="6">
    <location>
        <begin position="236"/>
        <end position="256"/>
    </location>
</feature>
<evidence type="ECO:0008006" key="11">
    <source>
        <dbReference type="Google" id="ProtNLM"/>
    </source>
</evidence>
<dbReference type="PANTHER" id="PTHR10383:SF9">
    <property type="entry name" value="SERINE INCORPORATOR, ISOFORM F"/>
    <property type="match status" value="1"/>
</dbReference>
<dbReference type="Proteomes" id="UP000751190">
    <property type="component" value="Unassembled WGS sequence"/>
</dbReference>
<name>A0A7R9UI63_DIALT</name>
<feature type="transmembrane region" description="Helical" evidence="6">
    <location>
        <begin position="211"/>
        <end position="230"/>
    </location>
</feature>
<evidence type="ECO:0000256" key="5">
    <source>
        <dbReference type="ARBA" id="ARBA00023136"/>
    </source>
</evidence>
<evidence type="ECO:0000256" key="1">
    <source>
        <dbReference type="ARBA" id="ARBA00004141"/>
    </source>
</evidence>
<dbReference type="OMA" id="GCTFNKI"/>
<dbReference type="GO" id="GO:0016020">
    <property type="term" value="C:membrane"/>
    <property type="evidence" value="ECO:0007669"/>
    <property type="project" value="UniProtKB-SubCell"/>
</dbReference>
<dbReference type="PANTHER" id="PTHR10383">
    <property type="entry name" value="SERINE INCORPORATOR"/>
    <property type="match status" value="1"/>
</dbReference>
<feature type="transmembrane region" description="Helical" evidence="6">
    <location>
        <begin position="35"/>
        <end position="54"/>
    </location>
</feature>
<evidence type="ECO:0000256" key="7">
    <source>
        <dbReference type="SAM" id="SignalP"/>
    </source>
</evidence>
<dbReference type="InterPro" id="IPR005016">
    <property type="entry name" value="TDE1/TMS"/>
</dbReference>
<keyword evidence="3 6" id="KW-0812">Transmembrane</keyword>
<reference evidence="9" key="2">
    <citation type="submission" date="2021-05" db="EMBL/GenBank/DDBJ databases">
        <title>The genome of the haptophyte Pavlova lutheri (Diacronema luteri, Pavlovales) - a model for lipid biosynthesis in eukaryotic algae.</title>
        <authorList>
            <person name="Hulatt C.J."/>
            <person name="Posewitz M.C."/>
        </authorList>
    </citation>
    <scope>NUCLEOTIDE SEQUENCE</scope>
    <source>
        <strain evidence="9">NIVA-4/92</strain>
    </source>
</reference>
<keyword evidence="5 6" id="KW-0472">Membrane</keyword>
<dbReference type="OrthoDB" id="5963193at2759"/>
<dbReference type="Pfam" id="PF03348">
    <property type="entry name" value="Serinc"/>
    <property type="match status" value="1"/>
</dbReference>
<dbReference type="AlphaFoldDB" id="A0A7R9UI63"/>
<feature type="transmembrane region" description="Helical" evidence="6">
    <location>
        <begin position="139"/>
        <end position="159"/>
    </location>
</feature>
<keyword evidence="7" id="KW-0732">Signal</keyword>
<dbReference type="EMBL" id="HBEB01000814">
    <property type="protein sequence ID" value="CAD8266246.1"/>
    <property type="molecule type" value="Transcribed_RNA"/>
</dbReference>